<dbReference type="InterPro" id="IPR017927">
    <property type="entry name" value="FAD-bd_FR_type"/>
</dbReference>
<keyword evidence="7" id="KW-0479">Metal-binding</keyword>
<keyword evidence="17" id="KW-0560">Oxidoreductase</keyword>
<proteinExistence type="inferred from homology"/>
<evidence type="ECO:0000256" key="8">
    <source>
        <dbReference type="ARBA" id="ARBA00022857"/>
    </source>
</evidence>
<comment type="cofactor">
    <cofactor evidence="1">
        <name>heme b</name>
        <dbReference type="ChEBI" id="CHEBI:60344"/>
    </cofactor>
</comment>
<dbReference type="InterPro" id="IPR009050">
    <property type="entry name" value="Globin-like_sf"/>
</dbReference>
<dbReference type="Gene3D" id="2.40.30.10">
    <property type="entry name" value="Translation factors"/>
    <property type="match status" value="1"/>
</dbReference>
<dbReference type="PRINTS" id="PR00409">
    <property type="entry name" value="PHDIOXRDTASE"/>
</dbReference>
<dbReference type="Proteomes" id="UP001169027">
    <property type="component" value="Unassembled WGS sequence"/>
</dbReference>
<dbReference type="PANTHER" id="PTHR43396">
    <property type="entry name" value="FLAVOHEMOPROTEIN"/>
    <property type="match status" value="1"/>
</dbReference>
<dbReference type="InterPro" id="IPR000971">
    <property type="entry name" value="Globin"/>
</dbReference>
<keyword evidence="4" id="KW-0216">Detoxification</keyword>
<dbReference type="InterPro" id="IPR001433">
    <property type="entry name" value="OxRdtase_FAD/NAD-bd"/>
</dbReference>
<keyword evidence="9" id="KW-0408">Iron</keyword>
<feature type="domain" description="FAD-binding FR-type" evidence="16">
    <location>
        <begin position="153"/>
        <end position="256"/>
    </location>
</feature>
<dbReference type="PROSITE" id="PS01033">
    <property type="entry name" value="GLOBIN"/>
    <property type="match status" value="1"/>
</dbReference>
<keyword evidence="14" id="KW-0813">Transport</keyword>
<evidence type="ECO:0000313" key="17">
    <source>
        <dbReference type="EMBL" id="MDO1536195.1"/>
    </source>
</evidence>
<dbReference type="Pfam" id="PF00970">
    <property type="entry name" value="FAD_binding_6"/>
    <property type="match status" value="1"/>
</dbReference>
<dbReference type="InterPro" id="IPR017938">
    <property type="entry name" value="Riboflavin_synthase-like_b-brl"/>
</dbReference>
<evidence type="ECO:0000256" key="7">
    <source>
        <dbReference type="ARBA" id="ARBA00022723"/>
    </source>
</evidence>
<evidence type="ECO:0000256" key="10">
    <source>
        <dbReference type="ARBA" id="ARBA00023027"/>
    </source>
</evidence>
<evidence type="ECO:0000256" key="2">
    <source>
        <dbReference type="ARBA" id="ARBA00006401"/>
    </source>
</evidence>
<dbReference type="SUPFAM" id="SSF52343">
    <property type="entry name" value="Ferredoxin reductase-like, C-terminal NADP-linked domain"/>
    <property type="match status" value="1"/>
</dbReference>
<evidence type="ECO:0000256" key="12">
    <source>
        <dbReference type="ARBA" id="ARBA00048649"/>
    </source>
</evidence>
<organism evidence="17 18">
    <name type="scientific">Variovorax ginsengisoli</name>
    <dbReference type="NCBI Taxonomy" id="363844"/>
    <lineage>
        <taxon>Bacteria</taxon>
        <taxon>Pseudomonadati</taxon>
        <taxon>Pseudomonadota</taxon>
        <taxon>Betaproteobacteria</taxon>
        <taxon>Burkholderiales</taxon>
        <taxon>Comamonadaceae</taxon>
        <taxon>Variovorax</taxon>
    </lineage>
</organism>
<keyword evidence="5 14" id="KW-0349">Heme</keyword>
<dbReference type="SUPFAM" id="SSF46458">
    <property type="entry name" value="Globin-like"/>
    <property type="match status" value="1"/>
</dbReference>
<evidence type="ECO:0000256" key="5">
    <source>
        <dbReference type="ARBA" id="ARBA00022617"/>
    </source>
</evidence>
<evidence type="ECO:0000259" key="16">
    <source>
        <dbReference type="PROSITE" id="PS51384"/>
    </source>
</evidence>
<evidence type="ECO:0000259" key="15">
    <source>
        <dbReference type="PROSITE" id="PS01033"/>
    </source>
</evidence>
<keyword evidence="10" id="KW-0520">NAD</keyword>
<dbReference type="GO" id="GO:0008941">
    <property type="term" value="F:nitric oxide dioxygenase NAD(P)H activity"/>
    <property type="evidence" value="ECO:0007669"/>
    <property type="project" value="UniProtKB-EC"/>
</dbReference>
<evidence type="ECO:0000256" key="6">
    <source>
        <dbReference type="ARBA" id="ARBA00022621"/>
    </source>
</evidence>
<evidence type="ECO:0000256" key="4">
    <source>
        <dbReference type="ARBA" id="ARBA00022575"/>
    </source>
</evidence>
<dbReference type="CDD" id="cd06184">
    <property type="entry name" value="flavohem_like_fad_nad_binding"/>
    <property type="match status" value="1"/>
</dbReference>
<comment type="similarity">
    <text evidence="14">Belongs to the globin family.</text>
</comment>
<dbReference type="InterPro" id="IPR039261">
    <property type="entry name" value="FNR_nucleotide-bd"/>
</dbReference>
<feature type="domain" description="Globin" evidence="15">
    <location>
        <begin position="1"/>
        <end position="139"/>
    </location>
</feature>
<keyword evidence="8" id="KW-0521">NADP</keyword>
<comment type="similarity">
    <text evidence="2">In the C-terminal section; belongs to the flavoprotein pyridine nucleotide cytochrome reductase family.</text>
</comment>
<comment type="function">
    <text evidence="11">Is involved in NO detoxification in an aerobic process, termed nitric oxide dioxygenase (NOD) reaction that utilizes O(2) and NAD(P)H to convert NO to nitrate, which protects the bacterium from various noxious nitrogen compounds. Therefore, plays a central role in the inducible response to nitrosative stress.</text>
</comment>
<dbReference type="InterPro" id="IPR012292">
    <property type="entry name" value="Globin/Proto"/>
</dbReference>
<evidence type="ECO:0000256" key="9">
    <source>
        <dbReference type="ARBA" id="ARBA00023004"/>
    </source>
</evidence>
<comment type="caution">
    <text evidence="17">The sequence shown here is derived from an EMBL/GenBank/DDBJ whole genome shotgun (WGS) entry which is preliminary data.</text>
</comment>
<dbReference type="RefSeq" id="WP_301814169.1">
    <property type="nucleotide sequence ID" value="NZ_JAUJZH010000026.1"/>
</dbReference>
<comment type="catalytic activity">
    <reaction evidence="13">
        <text>2 nitric oxide + NADPH + 2 O2 = 2 nitrate + NADP(+) + H(+)</text>
        <dbReference type="Rhea" id="RHEA:19465"/>
        <dbReference type="ChEBI" id="CHEBI:15378"/>
        <dbReference type="ChEBI" id="CHEBI:15379"/>
        <dbReference type="ChEBI" id="CHEBI:16480"/>
        <dbReference type="ChEBI" id="CHEBI:17632"/>
        <dbReference type="ChEBI" id="CHEBI:57783"/>
        <dbReference type="ChEBI" id="CHEBI:58349"/>
        <dbReference type="EC" id="1.14.12.17"/>
    </reaction>
</comment>
<protein>
    <recommendedName>
        <fullName evidence="3">nitric oxide dioxygenase</fullName>
        <ecNumber evidence="3">1.14.12.17</ecNumber>
    </recommendedName>
</protein>
<dbReference type="NCBIfam" id="NF009805">
    <property type="entry name" value="PRK13289.1"/>
    <property type="match status" value="1"/>
</dbReference>
<evidence type="ECO:0000313" key="18">
    <source>
        <dbReference type="Proteomes" id="UP001169027"/>
    </source>
</evidence>
<name>A0ABT8SBM4_9BURK</name>
<dbReference type="SUPFAM" id="SSF63380">
    <property type="entry name" value="Riboflavin synthase domain-like"/>
    <property type="match status" value="1"/>
</dbReference>
<gene>
    <name evidence="17" type="primary">hmpA</name>
    <name evidence="17" type="ORF">Q2T77_28300</name>
</gene>
<reference evidence="17" key="1">
    <citation type="submission" date="2023-06" db="EMBL/GenBank/DDBJ databases">
        <authorList>
            <person name="Jiang Y."/>
            <person name="Liu Q."/>
        </authorList>
    </citation>
    <scope>NUCLEOTIDE SEQUENCE</scope>
    <source>
        <strain evidence="17">CGMCC 1.12090</strain>
    </source>
</reference>
<accession>A0ABT8SBM4</accession>
<dbReference type="Pfam" id="PF00175">
    <property type="entry name" value="NAD_binding_1"/>
    <property type="match status" value="1"/>
</dbReference>
<dbReference type="Pfam" id="PF00042">
    <property type="entry name" value="Globin"/>
    <property type="match status" value="1"/>
</dbReference>
<sequence length="396" mass="42972">MLTPQQKSIVTATVPLLETGGEALTTHFYRIMLDEHPEVRPLFNQAHQASGDQPRALANGVLMYAKNIDRLEALGDLAGQIVNKHVALQVLPEHYPIVGACLLRAIREVLGAEIATDEVIAAWAAAYGQLADILIGAEKQAYDERADAPGGWRGARPFVVVRKEVESEEINSFYLAPADGGAILDFKPGQYIGLRLVVDGNEIRRNYSLSAAPNGQTYRISVKRETGGLASNHLHDEVAEGSTVELFPPAGAFTLEPGERPLVLISGGVGITPTLAMLEAALKTSRAVHFIHCARTRGAHAFRHAIDALAHKHPQLARFYCYDEVSEGAPAADAPHAVGRLDAQKLAQWLPATRDIDAYFLGPKPFMQQVKSALRTLGVPDRQARYEFFGPASALE</sequence>
<dbReference type="EC" id="1.14.12.17" evidence="3"/>
<dbReference type="Gene3D" id="1.10.490.10">
    <property type="entry name" value="Globins"/>
    <property type="match status" value="1"/>
</dbReference>
<dbReference type="Gene3D" id="3.40.50.80">
    <property type="entry name" value="Nucleotide-binding domain of ferredoxin-NADP reductase (FNR) module"/>
    <property type="match status" value="1"/>
</dbReference>
<dbReference type="PANTHER" id="PTHR43396:SF3">
    <property type="entry name" value="FLAVOHEMOPROTEIN"/>
    <property type="match status" value="1"/>
</dbReference>
<dbReference type="PROSITE" id="PS51384">
    <property type="entry name" value="FAD_FR"/>
    <property type="match status" value="1"/>
</dbReference>
<dbReference type="EMBL" id="JAUKVY010000026">
    <property type="protein sequence ID" value="MDO1536195.1"/>
    <property type="molecule type" value="Genomic_DNA"/>
</dbReference>
<evidence type="ECO:0000256" key="3">
    <source>
        <dbReference type="ARBA" id="ARBA00012229"/>
    </source>
</evidence>
<evidence type="ECO:0000256" key="13">
    <source>
        <dbReference type="ARBA" id="ARBA00049433"/>
    </source>
</evidence>
<evidence type="ECO:0000256" key="11">
    <source>
        <dbReference type="ARBA" id="ARBA00025094"/>
    </source>
</evidence>
<evidence type="ECO:0000256" key="14">
    <source>
        <dbReference type="RuleBase" id="RU000356"/>
    </source>
</evidence>
<comment type="catalytic activity">
    <reaction evidence="12">
        <text>2 nitric oxide + NADH + 2 O2 = 2 nitrate + NAD(+) + H(+)</text>
        <dbReference type="Rhea" id="RHEA:19469"/>
        <dbReference type="ChEBI" id="CHEBI:15378"/>
        <dbReference type="ChEBI" id="CHEBI:15379"/>
        <dbReference type="ChEBI" id="CHEBI:16480"/>
        <dbReference type="ChEBI" id="CHEBI:17632"/>
        <dbReference type="ChEBI" id="CHEBI:57540"/>
        <dbReference type="ChEBI" id="CHEBI:57945"/>
        <dbReference type="EC" id="1.14.12.17"/>
    </reaction>
</comment>
<keyword evidence="18" id="KW-1185">Reference proteome</keyword>
<evidence type="ECO:0000256" key="1">
    <source>
        <dbReference type="ARBA" id="ARBA00001970"/>
    </source>
</evidence>
<keyword evidence="6 14" id="KW-0561">Oxygen transport</keyword>
<dbReference type="InterPro" id="IPR008333">
    <property type="entry name" value="Cbr1-like_FAD-bd_dom"/>
</dbReference>